<evidence type="ECO:0000313" key="3">
    <source>
        <dbReference type="Proteomes" id="UP001465668"/>
    </source>
</evidence>
<proteinExistence type="predicted"/>
<protein>
    <submittedName>
        <fullName evidence="2">Amidoligase enzyme</fullName>
    </submittedName>
</protein>
<dbReference type="Proteomes" id="UP001465668">
    <property type="component" value="Unassembled WGS sequence"/>
</dbReference>
<evidence type="ECO:0000313" key="2">
    <source>
        <dbReference type="EMBL" id="KAK9773880.1"/>
    </source>
</evidence>
<comment type="caution">
    <text evidence="2">The sequence shown here is derived from an EMBL/GenBank/DDBJ whole genome shotgun (WGS) entry which is preliminary data.</text>
</comment>
<sequence>MAPGPLASAGATADSFPPLTIGFEFEFLIIWRFDSALEGPVEIPVAGDYAIMNGYVVVNRSSLPPIRGRRTVALSKAQGERVARRAVYELLQANNVDIIDPNSPYNPPYVETHRNAANTRRPEYLRWDIHDDGSILNFGRGEWSYDRAEIGAGTFYLLDVELVSPALRADAMDNDAEVSRVLGLMKDNLMYFVPPSCGLHVHVGQGRTIFDTAQLSKIAAVLYAIDVWFKDLHPQHRLEDDAFSPSTRRRSRLAEGETAAEANARATTWPAPAVDAAFGNPPELTTPTKAWQELSQASNPAAVCRLMGSKVRGTYNFSNVANSNKPTIEFRQAAGSLNEDWAINWAKLLVGLVDWARQASTMDIYTFLMEAETREASPGLNYYPLDKFIRRRLRLPDVADYIARTSPDTRATPRLTGTQAAWRESVVAPGLGPTMLPRPDWP</sequence>
<accession>A0ABR2XJ88</accession>
<reference evidence="2 3" key="1">
    <citation type="submission" date="2024-02" db="EMBL/GenBank/DDBJ databases">
        <title>First draft genome assembly of two strains of Seiridium cardinale.</title>
        <authorList>
            <person name="Emiliani G."/>
            <person name="Scali E."/>
        </authorList>
    </citation>
    <scope>NUCLEOTIDE SEQUENCE [LARGE SCALE GENOMIC DNA]</scope>
    <source>
        <strain evidence="2 3">BM-138-000479</strain>
    </source>
</reference>
<keyword evidence="3" id="KW-1185">Reference proteome</keyword>
<organism evidence="2 3">
    <name type="scientific">Seiridium cardinale</name>
    <dbReference type="NCBI Taxonomy" id="138064"/>
    <lineage>
        <taxon>Eukaryota</taxon>
        <taxon>Fungi</taxon>
        <taxon>Dikarya</taxon>
        <taxon>Ascomycota</taxon>
        <taxon>Pezizomycotina</taxon>
        <taxon>Sordariomycetes</taxon>
        <taxon>Xylariomycetidae</taxon>
        <taxon>Amphisphaeriales</taxon>
        <taxon>Sporocadaceae</taxon>
        <taxon>Seiridium</taxon>
    </lineage>
</organism>
<name>A0ABR2XJ88_9PEZI</name>
<dbReference type="PANTHER" id="PTHR36847">
    <property type="entry name" value="AMIDOLIGASE ENZYME"/>
    <property type="match status" value="1"/>
</dbReference>
<feature type="region of interest" description="Disordered" evidence="1">
    <location>
        <begin position="243"/>
        <end position="264"/>
    </location>
</feature>
<dbReference type="PANTHER" id="PTHR36847:SF1">
    <property type="entry name" value="AMIDOLIGASE ENZYME"/>
    <property type="match status" value="1"/>
</dbReference>
<dbReference type="InterPro" id="IPR022025">
    <property type="entry name" value="Amidoligase_2"/>
</dbReference>
<dbReference type="EMBL" id="JARVKM010000046">
    <property type="protein sequence ID" value="KAK9773880.1"/>
    <property type="molecule type" value="Genomic_DNA"/>
</dbReference>
<gene>
    <name evidence="2" type="ORF">SCAR479_09521</name>
</gene>
<dbReference type="Pfam" id="PF12224">
    <property type="entry name" value="Amidoligase_2"/>
    <property type="match status" value="1"/>
</dbReference>
<evidence type="ECO:0000256" key="1">
    <source>
        <dbReference type="SAM" id="MobiDB-lite"/>
    </source>
</evidence>